<feature type="domain" description="CTLH" evidence="8">
    <location>
        <begin position="150"/>
        <end position="207"/>
    </location>
</feature>
<dbReference type="InterPro" id="IPR045098">
    <property type="entry name" value="Fyv10_fam"/>
</dbReference>
<dbReference type="PANTHER" id="PTHR12170">
    <property type="entry name" value="MACROPHAGE ERYTHROBLAST ATTACHER-RELATED"/>
    <property type="match status" value="1"/>
</dbReference>
<dbReference type="GO" id="GO:0008270">
    <property type="term" value="F:zinc ion binding"/>
    <property type="evidence" value="ECO:0007669"/>
    <property type="project" value="UniProtKB-KW"/>
</dbReference>
<keyword evidence="5" id="KW-0862">Zinc</keyword>
<dbReference type="SMART" id="SM00668">
    <property type="entry name" value="CTLH"/>
    <property type="match status" value="1"/>
</dbReference>
<evidence type="ECO:0000256" key="4">
    <source>
        <dbReference type="ARBA" id="ARBA00022771"/>
    </source>
</evidence>
<dbReference type="PANTHER" id="PTHR12170:SF3">
    <property type="entry name" value="GH10162P"/>
    <property type="match status" value="1"/>
</dbReference>
<dbReference type="GO" id="GO:0005634">
    <property type="term" value="C:nucleus"/>
    <property type="evidence" value="ECO:0007669"/>
    <property type="project" value="TreeGrafter"/>
</dbReference>
<name>A0AA36E9B0_LACSI</name>
<proteinExistence type="predicted"/>
<evidence type="ECO:0000256" key="1">
    <source>
        <dbReference type="ARBA" id="ARBA00004496"/>
    </source>
</evidence>
<keyword evidence="11" id="KW-1185">Reference proteome</keyword>
<dbReference type="GO" id="GO:0043161">
    <property type="term" value="P:proteasome-mediated ubiquitin-dependent protein catabolic process"/>
    <property type="evidence" value="ECO:0007669"/>
    <property type="project" value="InterPro"/>
</dbReference>
<accession>A0AA36E9B0</accession>
<evidence type="ECO:0000256" key="7">
    <source>
        <dbReference type="SAM" id="Coils"/>
    </source>
</evidence>
<sequence length="386" mass="44465">MDLKGLREEFDRVAKTQELSTTKYHQLIDKLEDEIQQAINDLQSANDDASSSIDHKSVITHLIDKFNAYSVKEQLKMLKKDLTVDLENYPKILGKFFETDISKAYINAEFDSHIVNQIILNLLYHERRFDVADILLNESQEPDMFRVRSKYSEMHEILDALKARNLEPALSWMCVNRQKLQQVGSKLEFDLRRLQFLEIFKANRSEANKFAQTHLSPFASIRSKEFLEITGCLLWPEDLETSPYSDLLSPEKWTEVSHELMVQFYGSMGMSLKNPLAVAVEAGAQGLPTFLDFANLAMISREEWAAMKESPVDVELGREFQFHSVFVCPVTWEQSDKNNPAVMLPCGHVFSWQFIRNLSNQWSQVFKCPTCCVLGVSAAQCRQLFL</sequence>
<evidence type="ECO:0000256" key="3">
    <source>
        <dbReference type="ARBA" id="ARBA00022723"/>
    </source>
</evidence>
<dbReference type="Proteomes" id="UP001177003">
    <property type="component" value="Chromosome 5"/>
</dbReference>
<dbReference type="EMBL" id="OX465081">
    <property type="protein sequence ID" value="CAI9286992.1"/>
    <property type="molecule type" value="Genomic_DNA"/>
</dbReference>
<dbReference type="SMART" id="SM00757">
    <property type="entry name" value="CRA"/>
    <property type="match status" value="1"/>
</dbReference>
<evidence type="ECO:0000259" key="8">
    <source>
        <dbReference type="PROSITE" id="PS50897"/>
    </source>
</evidence>
<comment type="subcellular location">
    <subcellularLocation>
        <location evidence="1">Cytoplasm</location>
    </subcellularLocation>
</comment>
<evidence type="ECO:0000256" key="2">
    <source>
        <dbReference type="ARBA" id="ARBA00022490"/>
    </source>
</evidence>
<dbReference type="InterPro" id="IPR024964">
    <property type="entry name" value="CTLH/CRA"/>
</dbReference>
<gene>
    <name evidence="10" type="ORF">LSALG_LOCUS26385</name>
</gene>
<feature type="zinc finger region" description="RING-Gid-type" evidence="6">
    <location>
        <begin position="328"/>
        <end position="371"/>
    </location>
</feature>
<dbReference type="GO" id="GO:0005737">
    <property type="term" value="C:cytoplasm"/>
    <property type="evidence" value="ECO:0007669"/>
    <property type="project" value="UniProtKB-SubCell"/>
</dbReference>
<keyword evidence="2" id="KW-0963">Cytoplasm</keyword>
<dbReference type="Gene3D" id="3.30.40.10">
    <property type="entry name" value="Zinc/RING finger domain, C3HC4 (zinc finger)"/>
    <property type="match status" value="1"/>
</dbReference>
<evidence type="ECO:0000256" key="5">
    <source>
        <dbReference type="ARBA" id="ARBA00022833"/>
    </source>
</evidence>
<dbReference type="InterPro" id="IPR044063">
    <property type="entry name" value="ZF_RING_GID"/>
</dbReference>
<dbReference type="InterPro" id="IPR027370">
    <property type="entry name" value="Znf-RING_euk"/>
</dbReference>
<organism evidence="10 11">
    <name type="scientific">Lactuca saligna</name>
    <name type="common">Willowleaf lettuce</name>
    <dbReference type="NCBI Taxonomy" id="75948"/>
    <lineage>
        <taxon>Eukaryota</taxon>
        <taxon>Viridiplantae</taxon>
        <taxon>Streptophyta</taxon>
        <taxon>Embryophyta</taxon>
        <taxon>Tracheophyta</taxon>
        <taxon>Spermatophyta</taxon>
        <taxon>Magnoliopsida</taxon>
        <taxon>eudicotyledons</taxon>
        <taxon>Gunneridae</taxon>
        <taxon>Pentapetalae</taxon>
        <taxon>asterids</taxon>
        <taxon>campanulids</taxon>
        <taxon>Asterales</taxon>
        <taxon>Asteraceae</taxon>
        <taxon>Cichorioideae</taxon>
        <taxon>Cichorieae</taxon>
        <taxon>Lactucinae</taxon>
        <taxon>Lactuca</taxon>
    </lineage>
</organism>
<evidence type="ECO:0000313" key="10">
    <source>
        <dbReference type="EMBL" id="CAI9286992.1"/>
    </source>
</evidence>
<dbReference type="Pfam" id="PF13445">
    <property type="entry name" value="zf-RING_UBOX"/>
    <property type="match status" value="1"/>
</dbReference>
<dbReference type="GO" id="GO:0061630">
    <property type="term" value="F:ubiquitin protein ligase activity"/>
    <property type="evidence" value="ECO:0007669"/>
    <property type="project" value="InterPro"/>
</dbReference>
<dbReference type="InterPro" id="IPR013144">
    <property type="entry name" value="CRA_dom"/>
</dbReference>
<protein>
    <submittedName>
        <fullName evidence="10">Uncharacterized protein</fullName>
    </submittedName>
</protein>
<keyword evidence="4 6" id="KW-0863">Zinc-finger</keyword>
<evidence type="ECO:0000259" key="9">
    <source>
        <dbReference type="PROSITE" id="PS51867"/>
    </source>
</evidence>
<reference evidence="10" key="1">
    <citation type="submission" date="2023-04" db="EMBL/GenBank/DDBJ databases">
        <authorList>
            <person name="Vijverberg K."/>
            <person name="Xiong W."/>
            <person name="Schranz E."/>
        </authorList>
    </citation>
    <scope>NUCLEOTIDE SEQUENCE</scope>
</reference>
<evidence type="ECO:0000256" key="6">
    <source>
        <dbReference type="PROSITE-ProRule" id="PRU01215"/>
    </source>
</evidence>
<feature type="domain" description="RING-Gid-type" evidence="9">
    <location>
        <begin position="328"/>
        <end position="371"/>
    </location>
</feature>
<dbReference type="GO" id="GO:0034657">
    <property type="term" value="C:GID complex"/>
    <property type="evidence" value="ECO:0007669"/>
    <property type="project" value="TreeGrafter"/>
</dbReference>
<dbReference type="PROSITE" id="PS50897">
    <property type="entry name" value="CTLH"/>
    <property type="match status" value="1"/>
</dbReference>
<dbReference type="Pfam" id="PF10607">
    <property type="entry name" value="CTLH"/>
    <property type="match status" value="1"/>
</dbReference>
<keyword evidence="7" id="KW-0175">Coiled coil</keyword>
<feature type="coiled-coil region" evidence="7">
    <location>
        <begin position="21"/>
        <end position="48"/>
    </location>
</feature>
<dbReference type="FunFam" id="3.30.40.10:FF:000143">
    <property type="entry name" value="Regulator of gluconeogenesis Rmd5"/>
    <property type="match status" value="1"/>
</dbReference>
<evidence type="ECO:0000313" key="11">
    <source>
        <dbReference type="Proteomes" id="UP001177003"/>
    </source>
</evidence>
<keyword evidence="3" id="KW-0479">Metal-binding</keyword>
<dbReference type="SUPFAM" id="SSF57850">
    <property type="entry name" value="RING/U-box"/>
    <property type="match status" value="1"/>
</dbReference>
<dbReference type="AlphaFoldDB" id="A0AA36E9B0"/>
<dbReference type="InterPro" id="IPR006595">
    <property type="entry name" value="CTLH_C"/>
</dbReference>
<dbReference type="PROSITE" id="PS51867">
    <property type="entry name" value="ZF_RING_GID"/>
    <property type="match status" value="1"/>
</dbReference>
<dbReference type="InterPro" id="IPR013083">
    <property type="entry name" value="Znf_RING/FYVE/PHD"/>
</dbReference>